<gene>
    <name evidence="9" type="primary">trpF</name>
    <name evidence="11" type="ORF">E5R92_03730</name>
</gene>
<dbReference type="GO" id="GO:0000162">
    <property type="term" value="P:L-tryptophan biosynthetic process"/>
    <property type="evidence" value="ECO:0007669"/>
    <property type="project" value="UniProtKB-UniRule"/>
</dbReference>
<keyword evidence="5 9" id="KW-0028">Amino-acid biosynthesis</keyword>
<comment type="pathway">
    <text evidence="2 9">Amino-acid biosynthesis; L-tryptophan biosynthesis; L-tryptophan from chorismate: step 3/5.</text>
</comment>
<dbReference type="EMBL" id="CP038852">
    <property type="protein sequence ID" value="QIZ20892.1"/>
    <property type="molecule type" value="Genomic_DNA"/>
</dbReference>
<protein>
    <recommendedName>
        <fullName evidence="4 9">N-(5'-phosphoribosyl)anthranilate isomerase</fullName>
        <shortName evidence="9">PRAI</shortName>
        <ecNumber evidence="3 9">5.3.1.24</ecNumber>
    </recommendedName>
</protein>
<keyword evidence="6 9" id="KW-0822">Tryptophan biosynthesis</keyword>
<evidence type="ECO:0000256" key="3">
    <source>
        <dbReference type="ARBA" id="ARBA00012572"/>
    </source>
</evidence>
<evidence type="ECO:0000256" key="9">
    <source>
        <dbReference type="HAMAP-Rule" id="MF_00135"/>
    </source>
</evidence>
<dbReference type="PANTHER" id="PTHR42894">
    <property type="entry name" value="N-(5'-PHOSPHORIBOSYL)ANTHRANILATE ISOMERASE"/>
    <property type="match status" value="1"/>
</dbReference>
<evidence type="ECO:0000256" key="8">
    <source>
        <dbReference type="ARBA" id="ARBA00023235"/>
    </source>
</evidence>
<dbReference type="Pfam" id="PF00697">
    <property type="entry name" value="PRAI"/>
    <property type="match status" value="1"/>
</dbReference>
<dbReference type="InterPro" id="IPR011060">
    <property type="entry name" value="RibuloseP-bd_barrel"/>
</dbReference>
<dbReference type="SUPFAM" id="SSF51366">
    <property type="entry name" value="Ribulose-phoshate binding barrel"/>
    <property type="match status" value="1"/>
</dbReference>
<sequence length="209" mass="24177">MIQPCKICGISDSKTLEFLTSHPTPPKMIGFICNWPKSKRFVEHNKLKELLKVDKKKSEYVAVLVKPNEDILERIKDLSFDYYQLYDCTPTEVKSIKEKYNKKIIVAITVKNQNDTVKYLEYNELADIILFDSKGYEKSMSFDHHLIKNIKINKELMLAGNIQIEDKLENYKEIADIIDISGGLETSGLKDISKINIFLNKIKQINNEA</sequence>
<comment type="similarity">
    <text evidence="9">Belongs to the TrpF family.</text>
</comment>
<evidence type="ECO:0000256" key="5">
    <source>
        <dbReference type="ARBA" id="ARBA00022605"/>
    </source>
</evidence>
<dbReference type="CDD" id="cd00405">
    <property type="entry name" value="PRAI"/>
    <property type="match status" value="1"/>
</dbReference>
<dbReference type="UniPathway" id="UPA00035">
    <property type="reaction ID" value="UER00042"/>
</dbReference>
<evidence type="ECO:0000256" key="6">
    <source>
        <dbReference type="ARBA" id="ARBA00022822"/>
    </source>
</evidence>
<feature type="domain" description="N-(5'phosphoribosyl) anthranilate isomerase (PRAI)" evidence="10">
    <location>
        <begin position="6"/>
        <end position="200"/>
    </location>
</feature>
<keyword evidence="12" id="KW-1185">Reference proteome</keyword>
<keyword evidence="8 9" id="KW-0413">Isomerase</keyword>
<dbReference type="EC" id="5.3.1.24" evidence="3 9"/>
<evidence type="ECO:0000256" key="4">
    <source>
        <dbReference type="ARBA" id="ARBA00022272"/>
    </source>
</evidence>
<dbReference type="Gene3D" id="3.20.20.70">
    <property type="entry name" value="Aldolase class I"/>
    <property type="match status" value="1"/>
</dbReference>
<comment type="catalytic activity">
    <reaction evidence="1 9">
        <text>N-(5-phospho-beta-D-ribosyl)anthranilate = 1-(2-carboxyphenylamino)-1-deoxy-D-ribulose 5-phosphate</text>
        <dbReference type="Rhea" id="RHEA:21540"/>
        <dbReference type="ChEBI" id="CHEBI:18277"/>
        <dbReference type="ChEBI" id="CHEBI:58613"/>
        <dbReference type="EC" id="5.3.1.24"/>
    </reaction>
</comment>
<dbReference type="GO" id="GO:0004640">
    <property type="term" value="F:phosphoribosylanthranilate isomerase activity"/>
    <property type="evidence" value="ECO:0007669"/>
    <property type="project" value="UniProtKB-UniRule"/>
</dbReference>
<evidence type="ECO:0000256" key="7">
    <source>
        <dbReference type="ARBA" id="ARBA00023141"/>
    </source>
</evidence>
<accession>A0A6H1Q1U3</accession>
<dbReference type="InterPro" id="IPR044643">
    <property type="entry name" value="TrpF_fam"/>
</dbReference>
<dbReference type="InterPro" id="IPR013785">
    <property type="entry name" value="Aldolase_TIM"/>
</dbReference>
<dbReference type="HAMAP" id="MF_00135">
    <property type="entry name" value="PRAI"/>
    <property type="match status" value="1"/>
</dbReference>
<dbReference type="InterPro" id="IPR001240">
    <property type="entry name" value="PRAI_dom"/>
</dbReference>
<proteinExistence type="inferred from homology"/>
<evidence type="ECO:0000313" key="11">
    <source>
        <dbReference type="EMBL" id="QIZ20892.1"/>
    </source>
</evidence>
<organism evidence="11 12">
    <name type="scientific">Candidatus Pelagibacter giovannonii</name>
    <dbReference type="NCBI Taxonomy" id="2563896"/>
    <lineage>
        <taxon>Bacteria</taxon>
        <taxon>Pseudomonadati</taxon>
        <taxon>Pseudomonadota</taxon>
        <taxon>Alphaproteobacteria</taxon>
        <taxon>Candidatus Pelagibacterales</taxon>
        <taxon>Candidatus Pelagibacteraceae</taxon>
        <taxon>Candidatus Pelagibacter</taxon>
    </lineage>
</organism>
<evidence type="ECO:0000256" key="2">
    <source>
        <dbReference type="ARBA" id="ARBA00004664"/>
    </source>
</evidence>
<evidence type="ECO:0000259" key="10">
    <source>
        <dbReference type="Pfam" id="PF00697"/>
    </source>
</evidence>
<keyword evidence="7 9" id="KW-0057">Aromatic amino acid biosynthesis</keyword>
<reference evidence="11 12" key="1">
    <citation type="journal article" date="2020" name="Nat. Microbiol.">
        <title>Lysogenic host-virus interactions in SAR11 marine bacteria.</title>
        <authorList>
            <person name="Morris R.M."/>
            <person name="Cain K.R."/>
            <person name="Hvorecny K.L."/>
            <person name="Kollman J.M."/>
        </authorList>
    </citation>
    <scope>NUCLEOTIDE SEQUENCE [LARGE SCALE GENOMIC DNA]</scope>
    <source>
        <strain evidence="11 12">NP1</strain>
    </source>
</reference>
<dbReference type="KEGG" id="peg:E5R92_03730"/>
<evidence type="ECO:0000256" key="1">
    <source>
        <dbReference type="ARBA" id="ARBA00001164"/>
    </source>
</evidence>
<dbReference type="RefSeq" id="WP_168606770.1">
    <property type="nucleotide sequence ID" value="NZ_CP038852.1"/>
</dbReference>
<evidence type="ECO:0000313" key="12">
    <source>
        <dbReference type="Proteomes" id="UP000501094"/>
    </source>
</evidence>
<name>A0A6H1Q1U3_9PROT</name>
<dbReference type="Proteomes" id="UP000501094">
    <property type="component" value="Chromosome"/>
</dbReference>
<dbReference type="AlphaFoldDB" id="A0A6H1Q1U3"/>
<dbReference type="PANTHER" id="PTHR42894:SF1">
    <property type="entry name" value="N-(5'-PHOSPHORIBOSYL)ANTHRANILATE ISOMERASE"/>
    <property type="match status" value="1"/>
</dbReference>